<dbReference type="Proteomes" id="UP000005204">
    <property type="component" value="Unassembled WGS sequence"/>
</dbReference>
<feature type="chain" id="PRO_5035754784" description="Protein sleepless" evidence="9">
    <location>
        <begin position="22"/>
        <end position="145"/>
    </location>
</feature>
<proteinExistence type="predicted"/>
<evidence type="ECO:0000256" key="6">
    <source>
        <dbReference type="ARBA" id="ARBA00023136"/>
    </source>
</evidence>
<evidence type="ECO:0000313" key="11">
    <source>
        <dbReference type="Proteomes" id="UP000005204"/>
    </source>
</evidence>
<dbReference type="RefSeq" id="XP_012544311.1">
    <property type="nucleotide sequence ID" value="XM_012688857.4"/>
</dbReference>
<dbReference type="GO" id="GO:0098552">
    <property type="term" value="C:side of membrane"/>
    <property type="evidence" value="ECO:0007669"/>
    <property type="project" value="UniProtKB-KW"/>
</dbReference>
<evidence type="ECO:0000256" key="4">
    <source>
        <dbReference type="ARBA" id="ARBA00022729"/>
    </source>
</evidence>
<evidence type="ECO:0000256" key="5">
    <source>
        <dbReference type="ARBA" id="ARBA00022989"/>
    </source>
</evidence>
<reference evidence="11" key="1">
    <citation type="journal article" date="2008" name="Insect Biochem. Mol. Biol.">
        <title>The genome of a lepidopteran model insect, the silkworm Bombyx mori.</title>
        <authorList>
            <consortium name="International Silkworm Genome Consortium"/>
        </authorList>
    </citation>
    <scope>NUCLEOTIDE SEQUENCE [LARGE SCALE GENOMIC DNA]</scope>
    <source>
        <strain evidence="11">p50T</strain>
    </source>
</reference>
<comment type="subcellular location">
    <subcellularLocation>
        <location evidence="1">Membrane</location>
        <topology evidence="1">Lipid-anchor</topology>
        <topology evidence="1">GPI-anchor</topology>
    </subcellularLocation>
</comment>
<evidence type="ECO:0000313" key="10">
    <source>
        <dbReference type="EnsemblMetazoa" id="XP_012544311.1"/>
    </source>
</evidence>
<accession>A0A8R2G8P8</accession>
<keyword evidence="7" id="KW-0325">Glycoprotein</keyword>
<reference evidence="10" key="2">
    <citation type="submission" date="2022-06" db="UniProtKB">
        <authorList>
            <consortium name="EnsemblMetazoa"/>
        </authorList>
    </citation>
    <scope>IDENTIFICATION</scope>
    <source>
        <strain evidence="10">p50T (Dazao)</strain>
    </source>
</reference>
<keyword evidence="4 9" id="KW-0732">Signal</keyword>
<evidence type="ECO:0000256" key="7">
    <source>
        <dbReference type="ARBA" id="ARBA00023180"/>
    </source>
</evidence>
<keyword evidence="5" id="KW-1133">Transmembrane helix</keyword>
<dbReference type="GO" id="GO:0032222">
    <property type="term" value="P:regulation of synaptic transmission, cholinergic"/>
    <property type="evidence" value="ECO:0007669"/>
    <property type="project" value="InterPro"/>
</dbReference>
<protein>
    <recommendedName>
        <fullName evidence="12">Protein sleepless</fullName>
    </recommendedName>
</protein>
<evidence type="ECO:0000256" key="8">
    <source>
        <dbReference type="ARBA" id="ARBA00023288"/>
    </source>
</evidence>
<dbReference type="PANTHER" id="PTHR33562:SF23">
    <property type="entry name" value="PROTEIN QUIVER"/>
    <property type="match status" value="1"/>
</dbReference>
<keyword evidence="11" id="KW-1185">Reference proteome</keyword>
<keyword evidence="3" id="KW-0812">Transmembrane</keyword>
<evidence type="ECO:0000256" key="9">
    <source>
        <dbReference type="SAM" id="SignalP"/>
    </source>
</evidence>
<dbReference type="InterPro" id="IPR050975">
    <property type="entry name" value="Sleep_regulator"/>
</dbReference>
<evidence type="ECO:0008006" key="12">
    <source>
        <dbReference type="Google" id="ProtNLM"/>
    </source>
</evidence>
<dbReference type="GO" id="GO:0030431">
    <property type="term" value="P:sleep"/>
    <property type="evidence" value="ECO:0007669"/>
    <property type="project" value="InterPro"/>
</dbReference>
<dbReference type="GeneID" id="101746379"/>
<dbReference type="PANTHER" id="PTHR33562">
    <property type="entry name" value="ATILLA, ISOFORM B-RELATED-RELATED"/>
    <property type="match status" value="1"/>
</dbReference>
<dbReference type="EnsemblMetazoa" id="XM_012688857.3">
    <property type="protein sequence ID" value="XP_012544311.1"/>
    <property type="gene ID" value="LOC101746379"/>
</dbReference>
<keyword evidence="8" id="KW-0449">Lipoprotein</keyword>
<organism evidence="10 11">
    <name type="scientific">Bombyx mori</name>
    <name type="common">Silk moth</name>
    <dbReference type="NCBI Taxonomy" id="7091"/>
    <lineage>
        <taxon>Eukaryota</taxon>
        <taxon>Metazoa</taxon>
        <taxon>Ecdysozoa</taxon>
        <taxon>Arthropoda</taxon>
        <taxon>Hexapoda</taxon>
        <taxon>Insecta</taxon>
        <taxon>Pterygota</taxon>
        <taxon>Neoptera</taxon>
        <taxon>Endopterygota</taxon>
        <taxon>Lepidoptera</taxon>
        <taxon>Glossata</taxon>
        <taxon>Ditrysia</taxon>
        <taxon>Bombycoidea</taxon>
        <taxon>Bombycidae</taxon>
        <taxon>Bombycinae</taxon>
        <taxon>Bombyx</taxon>
    </lineage>
</organism>
<keyword evidence="6" id="KW-0472">Membrane</keyword>
<evidence type="ECO:0000256" key="3">
    <source>
        <dbReference type="ARBA" id="ARBA00022692"/>
    </source>
</evidence>
<feature type="signal peptide" evidence="9">
    <location>
        <begin position="1"/>
        <end position="21"/>
    </location>
</feature>
<dbReference type="OrthoDB" id="6420171at2759"/>
<dbReference type="KEGG" id="bmor:101746379"/>
<keyword evidence="2" id="KW-0336">GPI-anchor</keyword>
<dbReference type="AlphaFoldDB" id="A0A8R2G8P8"/>
<evidence type="ECO:0000256" key="2">
    <source>
        <dbReference type="ARBA" id="ARBA00022622"/>
    </source>
</evidence>
<sequence length="145" mass="16537">MLSKYGAIWFLLSFHMKLVTSIRCYECSSANNTMCLEPALYDAETLDKYLPTTHCGSGVVSSGHHAFFCRKIMQTIFHKGYEPDVRVTRTCGWIRHHRDCYMADNEDHLETVCQCFTDDCNRAHGVHPVRMMGSIALLLLLISLS</sequence>
<name>A0A8R2G8P8_BOMMO</name>
<evidence type="ECO:0000256" key="1">
    <source>
        <dbReference type="ARBA" id="ARBA00004589"/>
    </source>
</evidence>
<dbReference type="InterPro" id="IPR031424">
    <property type="entry name" value="QVR-like"/>
</dbReference>
<dbReference type="Pfam" id="PF17064">
    <property type="entry name" value="QVR"/>
    <property type="match status" value="1"/>
</dbReference>